<evidence type="ECO:0000256" key="2">
    <source>
        <dbReference type="ARBA" id="ARBA00022707"/>
    </source>
</evidence>
<proteinExistence type="predicted"/>
<dbReference type="EMBL" id="CACVBS010000041">
    <property type="protein sequence ID" value="CAA7263786.1"/>
    <property type="molecule type" value="Genomic_DNA"/>
</dbReference>
<comment type="caution">
    <text evidence="12">The sequence shown here is derived from an EMBL/GenBank/DDBJ whole genome shotgun (WGS) entry which is preliminary data.</text>
</comment>
<dbReference type="GO" id="GO:0005525">
    <property type="term" value="F:GTP binding"/>
    <property type="evidence" value="ECO:0007669"/>
    <property type="project" value="UniProtKB-KW"/>
</dbReference>
<feature type="binding site" evidence="10">
    <location>
        <begin position="148"/>
        <end position="149"/>
    </location>
    <ligand>
        <name>GTP</name>
        <dbReference type="ChEBI" id="CHEBI:37565"/>
    </ligand>
</feature>
<dbReference type="GO" id="GO:0003924">
    <property type="term" value="F:GTPase activity"/>
    <property type="evidence" value="ECO:0007669"/>
    <property type="project" value="InterPro"/>
</dbReference>
<keyword evidence="5 11" id="KW-0460">Magnesium</keyword>
<evidence type="ECO:0000313" key="12">
    <source>
        <dbReference type="EMBL" id="CAA7263786.1"/>
    </source>
</evidence>
<name>A0A8S0WB90_CYCAE</name>
<dbReference type="InterPro" id="IPR002975">
    <property type="entry name" value="Fungi_Gprotein_alpha"/>
</dbReference>
<dbReference type="PANTHER" id="PTHR10218:SF369">
    <property type="entry name" value="GUANINE NUCLEOTIDE-BINDING PROTEIN ALPHA-2 SUBUNIT"/>
    <property type="match status" value="1"/>
</dbReference>
<organism evidence="12 13">
    <name type="scientific">Cyclocybe aegerita</name>
    <name type="common">Black poplar mushroom</name>
    <name type="synonym">Agrocybe aegerita</name>
    <dbReference type="NCBI Taxonomy" id="1973307"/>
    <lineage>
        <taxon>Eukaryota</taxon>
        <taxon>Fungi</taxon>
        <taxon>Dikarya</taxon>
        <taxon>Basidiomycota</taxon>
        <taxon>Agaricomycotina</taxon>
        <taxon>Agaricomycetes</taxon>
        <taxon>Agaricomycetidae</taxon>
        <taxon>Agaricales</taxon>
        <taxon>Agaricineae</taxon>
        <taxon>Bolbitiaceae</taxon>
        <taxon>Cyclocybe</taxon>
    </lineage>
</organism>
<dbReference type="GO" id="GO:0031683">
    <property type="term" value="F:G-protein beta/gamma-subunit complex binding"/>
    <property type="evidence" value="ECO:0007669"/>
    <property type="project" value="InterPro"/>
</dbReference>
<dbReference type="GO" id="GO:0007189">
    <property type="term" value="P:adenylate cyclase-activating G protein-coupled receptor signaling pathway"/>
    <property type="evidence" value="ECO:0007669"/>
    <property type="project" value="TreeGrafter"/>
</dbReference>
<evidence type="ECO:0000313" key="13">
    <source>
        <dbReference type="Proteomes" id="UP000467700"/>
    </source>
</evidence>
<dbReference type="InterPro" id="IPR027417">
    <property type="entry name" value="P-loop_NTPase"/>
</dbReference>
<evidence type="ECO:0000256" key="4">
    <source>
        <dbReference type="ARBA" id="ARBA00022741"/>
    </source>
</evidence>
<dbReference type="Proteomes" id="UP000467700">
    <property type="component" value="Unassembled WGS sequence"/>
</dbReference>
<keyword evidence="6 10" id="KW-0342">GTP-binding</keyword>
<dbReference type="InterPro" id="IPR001019">
    <property type="entry name" value="Gprotein_alpha_su"/>
</dbReference>
<keyword evidence="13" id="KW-1185">Reference proteome</keyword>
<dbReference type="InterPro" id="IPR011025">
    <property type="entry name" value="GproteinA_insert"/>
</dbReference>
<dbReference type="AlphaFoldDB" id="A0A8S0WB90"/>
<feature type="binding site" evidence="11">
    <location>
        <position position="47"/>
    </location>
    <ligand>
        <name>Mg(2+)</name>
        <dbReference type="ChEBI" id="CHEBI:18420"/>
    </ligand>
</feature>
<dbReference type="CDD" id="cd00066">
    <property type="entry name" value="G-alpha"/>
    <property type="match status" value="1"/>
</dbReference>
<dbReference type="PROSITE" id="PS51882">
    <property type="entry name" value="G_ALPHA"/>
    <property type="match status" value="1"/>
</dbReference>
<evidence type="ECO:0000256" key="1">
    <source>
        <dbReference type="ARBA" id="ARBA00011356"/>
    </source>
</evidence>
<dbReference type="GO" id="GO:0046872">
    <property type="term" value="F:metal ion binding"/>
    <property type="evidence" value="ECO:0007669"/>
    <property type="project" value="UniProtKB-KW"/>
</dbReference>
<keyword evidence="2" id="KW-0519">Myristate</keyword>
<keyword evidence="8" id="KW-0807">Transducer</keyword>
<protein>
    <submittedName>
        <fullName evidence="12">Uncharacterized protein</fullName>
    </submittedName>
</protein>
<evidence type="ECO:0000256" key="5">
    <source>
        <dbReference type="ARBA" id="ARBA00022842"/>
    </source>
</evidence>
<evidence type="ECO:0000256" key="11">
    <source>
        <dbReference type="PIRSR" id="PIRSR601019-2"/>
    </source>
</evidence>
<keyword evidence="9" id="KW-0449">Lipoprotein</keyword>
<evidence type="ECO:0000256" key="8">
    <source>
        <dbReference type="ARBA" id="ARBA00023224"/>
    </source>
</evidence>
<evidence type="ECO:0000256" key="6">
    <source>
        <dbReference type="ARBA" id="ARBA00023134"/>
    </source>
</evidence>
<dbReference type="Gene3D" id="3.40.50.300">
    <property type="entry name" value="P-loop containing nucleotide triphosphate hydrolases"/>
    <property type="match status" value="1"/>
</dbReference>
<dbReference type="FunFam" id="3.40.50.300:FF:000181">
    <property type="entry name" value="Guanine nucleotide-binding protein subunit alpha"/>
    <property type="match status" value="1"/>
</dbReference>
<dbReference type="GO" id="GO:0010255">
    <property type="term" value="P:glucose mediated signaling pathway"/>
    <property type="evidence" value="ECO:0007669"/>
    <property type="project" value="UniProtKB-ARBA"/>
</dbReference>
<dbReference type="PANTHER" id="PTHR10218">
    <property type="entry name" value="GTP-BINDING PROTEIN ALPHA SUBUNIT"/>
    <property type="match status" value="1"/>
</dbReference>
<dbReference type="SMART" id="SM00275">
    <property type="entry name" value="G_alpha"/>
    <property type="match status" value="1"/>
</dbReference>
<dbReference type="GO" id="GO:0005737">
    <property type="term" value="C:cytoplasm"/>
    <property type="evidence" value="ECO:0007669"/>
    <property type="project" value="TreeGrafter"/>
</dbReference>
<evidence type="ECO:0000256" key="9">
    <source>
        <dbReference type="ARBA" id="ARBA00023288"/>
    </source>
</evidence>
<keyword evidence="7" id="KW-0564">Palmitate</keyword>
<sequence>MGGRLSKADRLAKRRSAMIDKQIEEDFRQRKRECTVLLLGSSGSGKSTIMRQMVIANQGGFSACERVEWRPVIYWNVLESAQAVLVYLRKIGLGSHCEVLNQALLNNLPKFQLEMLKGPAVLPAEITEAIHWVWKTTGDHFGDLYPQDSTRYFLDEVLRIGQGGYLPSETDVLKARWKASAIQEVKLTMGLLSIRMVGVSGQFSERKRWIHCFESATSIVFCTAMSDYDQVLLAERTQNRMLESLVLFESVINSRWFRRTSIVLLLTKIDVFKNKLPKVPLEFYFPEYTGGSDINKAVKFILWKFMQANRARLSVYPHIASLHDLTTIRLIFAAVKETILQNALKDSGIL</sequence>
<dbReference type="GO" id="GO:0001664">
    <property type="term" value="F:G protein-coupled receptor binding"/>
    <property type="evidence" value="ECO:0007669"/>
    <property type="project" value="InterPro"/>
</dbReference>
<dbReference type="SUPFAM" id="SSF47895">
    <property type="entry name" value="Transducin (alpha subunit), insertion domain"/>
    <property type="match status" value="1"/>
</dbReference>
<dbReference type="Gene3D" id="1.10.400.10">
    <property type="entry name" value="GI Alpha 1, domain 2-like"/>
    <property type="match status" value="1"/>
</dbReference>
<gene>
    <name evidence="12" type="ORF">AAE3_LOCUS6020</name>
</gene>
<dbReference type="Pfam" id="PF00503">
    <property type="entry name" value="G-alpha"/>
    <property type="match status" value="1"/>
</dbReference>
<dbReference type="PRINTS" id="PR01241">
    <property type="entry name" value="GPROTEINAFNG"/>
</dbReference>
<comment type="subunit">
    <text evidence="1">G proteins are composed of 3 units; alpha, beta and gamma. The alpha chain contains the guanine nucleotide binding site.</text>
</comment>
<dbReference type="GO" id="GO:0005834">
    <property type="term" value="C:heterotrimeric G-protein complex"/>
    <property type="evidence" value="ECO:0007669"/>
    <property type="project" value="InterPro"/>
</dbReference>
<reference evidence="12 13" key="1">
    <citation type="submission" date="2020-01" db="EMBL/GenBank/DDBJ databases">
        <authorList>
            <person name="Gupta K D."/>
        </authorList>
    </citation>
    <scope>NUCLEOTIDE SEQUENCE [LARGE SCALE GENOMIC DNA]</scope>
</reference>
<dbReference type="SUPFAM" id="SSF52540">
    <property type="entry name" value="P-loop containing nucleoside triphosphate hydrolases"/>
    <property type="match status" value="1"/>
</dbReference>
<evidence type="ECO:0000256" key="7">
    <source>
        <dbReference type="ARBA" id="ARBA00023139"/>
    </source>
</evidence>
<keyword evidence="3 11" id="KW-0479">Metal-binding</keyword>
<keyword evidence="4 10" id="KW-0547">Nucleotide-binding</keyword>
<evidence type="ECO:0000256" key="10">
    <source>
        <dbReference type="PIRSR" id="PIRSR601019-1"/>
    </source>
</evidence>
<dbReference type="OrthoDB" id="5817230at2759"/>
<accession>A0A8S0WB90</accession>
<dbReference type="PRINTS" id="PR00318">
    <property type="entry name" value="GPROTEINA"/>
</dbReference>
<evidence type="ECO:0000256" key="3">
    <source>
        <dbReference type="ARBA" id="ARBA00022723"/>
    </source>
</evidence>